<sequence>MRVNIVTISLVLASGVVASAAMAQQSYRDCALIQDDQERLMCYDRLNEQDKKPVPAAKMKEKVEQKRDNNADFGLEHKKLKQDESMSVKLTSRDKDAYGKWLLTFDNGQVWKQKGSEDYFPWHDEGNYTITRGMFNAYFLSRKEVNKRMKIERIK</sequence>
<reference evidence="3 4" key="1">
    <citation type="submission" date="2006-01" db="EMBL/GenBank/DDBJ databases">
        <authorList>
            <person name="Brettar I."/>
            <person name="Hofle M."/>
            <person name="Ferriera S."/>
            <person name="Johnson J."/>
            <person name="Kravitz S."/>
            <person name="Halpern A."/>
            <person name="Remington K."/>
            <person name="Beeson K."/>
            <person name="Tran B."/>
            <person name="Rogers Y.-H."/>
            <person name="Friedman R."/>
            <person name="Venter J.C."/>
        </authorList>
    </citation>
    <scope>NUCLEOTIDE SEQUENCE [LARGE SCALE GENOMIC DNA]</scope>
    <source>
        <strain evidence="3 4">OS145</strain>
    </source>
</reference>
<evidence type="ECO:0000256" key="2">
    <source>
        <dbReference type="SAM" id="SignalP"/>
    </source>
</evidence>
<feature type="chain" id="PRO_5046490303" evidence="2">
    <location>
        <begin position="24"/>
        <end position="155"/>
    </location>
</feature>
<evidence type="ECO:0000256" key="1">
    <source>
        <dbReference type="SAM" id="MobiDB-lite"/>
    </source>
</evidence>
<evidence type="ECO:0000313" key="4">
    <source>
        <dbReference type="Proteomes" id="UP000016543"/>
    </source>
</evidence>
<keyword evidence="4" id="KW-1185">Reference proteome</keyword>
<evidence type="ECO:0000313" key="3">
    <source>
        <dbReference type="EMBL" id="EAQ32238.1"/>
    </source>
</evidence>
<feature type="signal peptide" evidence="2">
    <location>
        <begin position="1"/>
        <end position="23"/>
    </location>
</feature>
<protein>
    <submittedName>
        <fullName evidence="3">Uncharacterized conserved secreted protein</fullName>
    </submittedName>
</protein>
<gene>
    <name evidence="3" type="ORF">OS145_08402</name>
</gene>
<accession>A0ABM9WMU1</accession>
<feature type="region of interest" description="Disordered" evidence="1">
    <location>
        <begin position="53"/>
        <end position="73"/>
    </location>
</feature>
<dbReference type="Proteomes" id="UP000016543">
    <property type="component" value="Unassembled WGS sequence"/>
</dbReference>
<dbReference type="RefSeq" id="WP_006954407.1">
    <property type="nucleotide sequence ID" value="NZ_CH672403.1"/>
</dbReference>
<comment type="caution">
    <text evidence="3">The sequence shown here is derived from an EMBL/GenBank/DDBJ whole genome shotgun (WGS) entry which is preliminary data.</text>
</comment>
<organism evidence="3 4">
    <name type="scientific">Idiomarina baltica OS145</name>
    <dbReference type="NCBI Taxonomy" id="314276"/>
    <lineage>
        <taxon>Bacteria</taxon>
        <taxon>Pseudomonadati</taxon>
        <taxon>Pseudomonadota</taxon>
        <taxon>Gammaproteobacteria</taxon>
        <taxon>Alteromonadales</taxon>
        <taxon>Idiomarinaceae</taxon>
        <taxon>Idiomarina</taxon>
    </lineage>
</organism>
<dbReference type="EMBL" id="AAMX01000007">
    <property type="protein sequence ID" value="EAQ32238.1"/>
    <property type="molecule type" value="Genomic_DNA"/>
</dbReference>
<proteinExistence type="predicted"/>
<keyword evidence="2" id="KW-0732">Signal</keyword>
<name>A0ABM9WMU1_9GAMM</name>